<dbReference type="EC" id="1.4.1.1" evidence="3 5"/>
<dbReference type="PIRSF" id="PIRSF000183">
    <property type="entry name" value="Alanine_dh"/>
    <property type="match status" value="1"/>
</dbReference>
<accession>A0ABU5RTB5</accession>
<keyword evidence="4 5" id="KW-0560">Oxidoreductase</keyword>
<dbReference type="SMART" id="SM01003">
    <property type="entry name" value="AlaDh_PNT_N"/>
    <property type="match status" value="1"/>
</dbReference>
<dbReference type="SMART" id="SM01002">
    <property type="entry name" value="AlaDh_PNT_C"/>
    <property type="match status" value="1"/>
</dbReference>
<evidence type="ECO:0000256" key="4">
    <source>
        <dbReference type="ARBA" id="ARBA00023002"/>
    </source>
</evidence>
<dbReference type="Gene3D" id="3.40.50.720">
    <property type="entry name" value="NAD(P)-binding Rossmann-like Domain"/>
    <property type="match status" value="2"/>
</dbReference>
<sequence>MPAPGPAPLASPMASIGVPTEIKRDEQRVALTPDGVHELVSQGMEVRVQEGAGLGAGISDDDYRASGARIVSCEEAWAAHLVVKVKEPQPQEFAFLRSDLVLFTYLHLAAYPEVGRALLEAGTTAVAYETVQLEDGSLPLLAPMSEVAGRLAAQVGAHLLEKPHGGRGVLMGGCTGVRPARVVVLGAGTVGWNAARIAAAMDAEVFLLDRSPHRLRGLESDRRGRMTSLVSSRSLIERLVPGADLLIGAVLLPGGRAPTLVSEELVQRMRPGSVIVDVAIDQGGCIATSRETTHTDPVVTIHGVQHYAVGNMPGAVPFTSTEALVSVTLPYILVMAGRGLLEAVTDRPELLSGLNTVDGAVCHPGVAKALGVAPRHPMACLR</sequence>
<dbReference type="Pfam" id="PF01262">
    <property type="entry name" value="AlaDh_PNT_C"/>
    <property type="match status" value="1"/>
</dbReference>
<evidence type="ECO:0000256" key="3">
    <source>
        <dbReference type="ARBA" id="ARBA00012897"/>
    </source>
</evidence>
<feature type="domain" description="Alanine dehydrogenase/pyridine nucleotide transhydrogenase NAD(H)-binding" evidence="6">
    <location>
        <begin position="160"/>
        <end position="308"/>
    </location>
</feature>
<feature type="domain" description="Alanine dehydrogenase/pyridine nucleotide transhydrogenase N-terminal" evidence="7">
    <location>
        <begin position="17"/>
        <end position="148"/>
    </location>
</feature>
<evidence type="ECO:0000259" key="7">
    <source>
        <dbReference type="SMART" id="SM01003"/>
    </source>
</evidence>
<comment type="pathway">
    <text evidence="1">Amino-acid degradation; L-alanine degradation via dehydrogenase pathway; NH(3) and pyruvate from L-alanine: step 1/1.</text>
</comment>
<evidence type="ECO:0000256" key="1">
    <source>
        <dbReference type="ARBA" id="ARBA00005206"/>
    </source>
</evidence>
<name>A0ABU5RTB5_9CYAN</name>
<evidence type="ECO:0000259" key="6">
    <source>
        <dbReference type="SMART" id="SM01002"/>
    </source>
</evidence>
<evidence type="ECO:0000313" key="9">
    <source>
        <dbReference type="Proteomes" id="UP001304461"/>
    </source>
</evidence>
<dbReference type="GO" id="GO:0000286">
    <property type="term" value="F:alanine dehydrogenase activity"/>
    <property type="evidence" value="ECO:0007669"/>
    <property type="project" value="UniProtKB-EC"/>
</dbReference>
<dbReference type="PANTHER" id="PTHR42795">
    <property type="entry name" value="ALANINE DEHYDROGENASE"/>
    <property type="match status" value="1"/>
</dbReference>
<evidence type="ECO:0000256" key="5">
    <source>
        <dbReference type="PIRNR" id="PIRNR000183"/>
    </source>
</evidence>
<gene>
    <name evidence="8" type="primary">ald</name>
    <name evidence="8" type="ORF">VB738_07075</name>
</gene>
<dbReference type="InterPro" id="IPR036291">
    <property type="entry name" value="NAD(P)-bd_dom_sf"/>
</dbReference>
<comment type="similarity">
    <text evidence="2 5">Belongs to the AlaDH/PNT family.</text>
</comment>
<keyword evidence="9" id="KW-1185">Reference proteome</keyword>
<dbReference type="Proteomes" id="UP001304461">
    <property type="component" value="Unassembled WGS sequence"/>
</dbReference>
<dbReference type="EMBL" id="JAYGHX010000003">
    <property type="protein sequence ID" value="MEA5391022.1"/>
    <property type="molecule type" value="Genomic_DNA"/>
</dbReference>
<evidence type="ECO:0000313" key="8">
    <source>
        <dbReference type="EMBL" id="MEA5391022.1"/>
    </source>
</evidence>
<dbReference type="PANTHER" id="PTHR42795:SF1">
    <property type="entry name" value="ALANINE DEHYDROGENASE"/>
    <property type="match status" value="1"/>
</dbReference>
<dbReference type="InterPro" id="IPR007698">
    <property type="entry name" value="AlaDH/PNT_NAD(H)-bd"/>
</dbReference>
<keyword evidence="5" id="KW-0520">NAD</keyword>
<dbReference type="SUPFAM" id="SSF51735">
    <property type="entry name" value="NAD(P)-binding Rossmann-fold domains"/>
    <property type="match status" value="1"/>
</dbReference>
<evidence type="ECO:0000256" key="2">
    <source>
        <dbReference type="ARBA" id="ARBA00005689"/>
    </source>
</evidence>
<dbReference type="Pfam" id="PF05222">
    <property type="entry name" value="AlaDh_PNT_N"/>
    <property type="match status" value="1"/>
</dbReference>
<organism evidence="8 9">
    <name type="scientific">Cyanobium gracile UHCC 0139</name>
    <dbReference type="NCBI Taxonomy" id="3110308"/>
    <lineage>
        <taxon>Bacteria</taxon>
        <taxon>Bacillati</taxon>
        <taxon>Cyanobacteriota</taxon>
        <taxon>Cyanophyceae</taxon>
        <taxon>Synechococcales</taxon>
        <taxon>Prochlorococcaceae</taxon>
        <taxon>Cyanobium</taxon>
    </lineage>
</organism>
<dbReference type="NCBIfam" id="TIGR00518">
    <property type="entry name" value="alaDH"/>
    <property type="match status" value="1"/>
</dbReference>
<dbReference type="RefSeq" id="WP_323305069.1">
    <property type="nucleotide sequence ID" value="NZ_JAYGHX010000003.1"/>
</dbReference>
<comment type="caution">
    <text evidence="8">The sequence shown here is derived from an EMBL/GenBank/DDBJ whole genome shotgun (WGS) entry which is preliminary data.</text>
</comment>
<dbReference type="InterPro" id="IPR007886">
    <property type="entry name" value="AlaDH/PNT_N"/>
</dbReference>
<protein>
    <recommendedName>
        <fullName evidence="3 5">Alanine dehydrogenase</fullName>
        <ecNumber evidence="3 5">1.4.1.1</ecNumber>
    </recommendedName>
</protein>
<comment type="catalytic activity">
    <reaction evidence="5">
        <text>L-alanine + NAD(+) + H2O = pyruvate + NH4(+) + NADH + H(+)</text>
        <dbReference type="Rhea" id="RHEA:18405"/>
        <dbReference type="ChEBI" id="CHEBI:15361"/>
        <dbReference type="ChEBI" id="CHEBI:15377"/>
        <dbReference type="ChEBI" id="CHEBI:15378"/>
        <dbReference type="ChEBI" id="CHEBI:28938"/>
        <dbReference type="ChEBI" id="CHEBI:57540"/>
        <dbReference type="ChEBI" id="CHEBI:57945"/>
        <dbReference type="ChEBI" id="CHEBI:57972"/>
        <dbReference type="EC" id="1.4.1.1"/>
    </reaction>
</comment>
<dbReference type="SUPFAM" id="SSF52283">
    <property type="entry name" value="Formate/glycerate dehydrogenase catalytic domain-like"/>
    <property type="match status" value="1"/>
</dbReference>
<dbReference type="InterPro" id="IPR008141">
    <property type="entry name" value="Ala_DH"/>
</dbReference>
<reference evidence="8 9" key="1">
    <citation type="submission" date="2023-12" db="EMBL/GenBank/DDBJ databases">
        <title>Baltic Sea Cyanobacteria.</title>
        <authorList>
            <person name="Delbaje E."/>
            <person name="Fewer D.P."/>
            <person name="Shishido T.K."/>
        </authorList>
    </citation>
    <scope>NUCLEOTIDE SEQUENCE [LARGE SCALE GENOMIC DNA]</scope>
    <source>
        <strain evidence="8 9">UHCC 0139</strain>
    </source>
</reference>
<proteinExistence type="inferred from homology"/>
<dbReference type="CDD" id="cd05305">
    <property type="entry name" value="L-AlaDH"/>
    <property type="match status" value="1"/>
</dbReference>